<reference evidence="7 8" key="1">
    <citation type="journal article" date="2012" name="Nucleic Acids Res.">
        <title>Sequencing of the smallest Apicomplexan genome from the human pathogen Babesia microti.</title>
        <authorList>
            <person name="Cornillot E."/>
            <person name="Hadj-Kaddour K."/>
            <person name="Dassouli A."/>
            <person name="Noel B."/>
            <person name="Ranwez V."/>
            <person name="Vacherie B."/>
            <person name="Augagneur Y."/>
            <person name="Bres V."/>
            <person name="Duclos A."/>
            <person name="Randazzo S."/>
            <person name="Carcy B."/>
            <person name="Debierre-Grockiego F."/>
            <person name="Delbecq S."/>
            <person name="Moubri-Menage K."/>
            <person name="Shams-Eldin H."/>
            <person name="Usmani-Brown S."/>
            <person name="Bringaud F."/>
            <person name="Wincker P."/>
            <person name="Vivares C.P."/>
            <person name="Schwarz R.T."/>
            <person name="Schetters T.P."/>
            <person name="Krause P.J."/>
            <person name="Gorenflot A."/>
            <person name="Berry V."/>
            <person name="Barbe V."/>
            <person name="Ben Mamoun C."/>
        </authorList>
    </citation>
    <scope>NUCLEOTIDE SEQUENCE [LARGE SCALE GENOMIC DNA]</scope>
    <source>
        <strain evidence="7 8">RI</strain>
    </source>
</reference>
<dbReference type="InterPro" id="IPR014001">
    <property type="entry name" value="Helicase_ATP-bd"/>
</dbReference>
<feature type="domain" description="Helicase C-terminal" evidence="6">
    <location>
        <begin position="398"/>
        <end position="601"/>
    </location>
</feature>
<evidence type="ECO:0000256" key="1">
    <source>
        <dbReference type="ARBA" id="ARBA00022741"/>
    </source>
</evidence>
<dbReference type="Pfam" id="PF08148">
    <property type="entry name" value="DSHCT"/>
    <property type="match status" value="1"/>
</dbReference>
<dbReference type="Pfam" id="PF00270">
    <property type="entry name" value="DEAD"/>
    <property type="match status" value="1"/>
</dbReference>
<dbReference type="OrthoDB" id="64767at2759"/>
<dbReference type="AlphaFoldDB" id="A0A1N6LWB3"/>
<evidence type="ECO:0000256" key="2">
    <source>
        <dbReference type="ARBA" id="ARBA00022801"/>
    </source>
</evidence>
<dbReference type="GO" id="GO:0003723">
    <property type="term" value="F:RNA binding"/>
    <property type="evidence" value="ECO:0007669"/>
    <property type="project" value="InterPro"/>
</dbReference>
<dbReference type="PROSITE" id="PS51192">
    <property type="entry name" value="HELICASE_ATP_BIND_1"/>
    <property type="match status" value="1"/>
</dbReference>
<dbReference type="PIRSF" id="PIRSF005198">
    <property type="entry name" value="Antiviral_helicase_SKI2"/>
    <property type="match status" value="1"/>
</dbReference>
<dbReference type="Pfam" id="PF00271">
    <property type="entry name" value="Helicase_C"/>
    <property type="match status" value="1"/>
</dbReference>
<evidence type="ECO:0000313" key="8">
    <source>
        <dbReference type="Proteomes" id="UP000002899"/>
    </source>
</evidence>
<dbReference type="SMART" id="SM01142">
    <property type="entry name" value="DSHCT"/>
    <property type="match status" value="1"/>
</dbReference>
<dbReference type="Gene3D" id="3.40.50.300">
    <property type="entry name" value="P-loop containing nucleotide triphosphate hydrolases"/>
    <property type="match status" value="2"/>
</dbReference>
<keyword evidence="4" id="KW-0067">ATP-binding</keyword>
<dbReference type="InterPro" id="IPR027417">
    <property type="entry name" value="P-loop_NTPase"/>
</dbReference>
<protein>
    <submittedName>
        <fullName evidence="7">Antiviral helicase SKI2</fullName>
        <ecNumber evidence="7">3.6.4.-</ecNumber>
    </submittedName>
</protein>
<evidence type="ECO:0000313" key="7">
    <source>
        <dbReference type="EMBL" id="SIO73156.1"/>
    </source>
</evidence>
<reference evidence="7 8" key="3">
    <citation type="journal article" date="2016" name="Sci. Rep.">
        <title>Genome-wide diversity and gene expression profiling of Babesia microti isolates identify polymorphic genes that mediate host-pathogen interactions.</title>
        <authorList>
            <person name="Silva J.C."/>
            <person name="Cornillot E."/>
            <person name="McCracken C."/>
            <person name="Usmani-Brown S."/>
            <person name="Dwivedi A."/>
            <person name="Ifeonu O.O."/>
            <person name="Crabtree J."/>
            <person name="Gotia H.T."/>
            <person name="Virji A.Z."/>
            <person name="Reynes C."/>
            <person name="Colinge J."/>
            <person name="Kumar V."/>
            <person name="Lawres L."/>
            <person name="Pazzi J.E."/>
            <person name="Pablo J.V."/>
            <person name="Hung C."/>
            <person name="Brancato J."/>
            <person name="Kumari P."/>
            <person name="Orvis J."/>
            <person name="Tretina K."/>
            <person name="Chibucos M."/>
            <person name="Ott S."/>
            <person name="Sadzewicz L."/>
            <person name="Sengamalay N."/>
            <person name="Shetty A.C."/>
            <person name="Su Q."/>
            <person name="Tallon L."/>
            <person name="Fraser C.M."/>
            <person name="Frutos R."/>
            <person name="Molina D.M."/>
            <person name="Krause P.J."/>
            <person name="Ben Mamoun C."/>
        </authorList>
    </citation>
    <scope>NUCLEOTIDE SEQUENCE [LARGE SCALE GENOMIC DNA]</scope>
    <source>
        <strain evidence="7 8">RI</strain>
    </source>
</reference>
<evidence type="ECO:0000259" key="5">
    <source>
        <dbReference type="PROSITE" id="PS51192"/>
    </source>
</evidence>
<proteinExistence type="predicted"/>
<sequence length="1071" mass="121899">MDDYWTSDEEYSDKELPLPTEILKKVGNSDKVDQLLQLYGKIPVPGSIPIANLDNSPQIHRPNIDSRTTAEVQSFDFDEFDTNVYTYDNGAPELYNFGGQTYISDGLRFKSITDNKHDYPKCPDEYIKQPKDTKSRLIRLNWAVKDDGPVVEIPDNELLIEYPFKLDDFQKKAIYHVSRGKHVFVAAHTSAGKTIVAEYAIAMALSKGRKAVYTSPIKALSNQKYREFKNIFDSVGIITGDICCNPAASCLVMTTEVLRNLLYRGDSLIGELDVVIFDEVHYISDLSRGVVWEEVIIMLPKVLRLLMLSATVPNYMEFSDWIGRTMQREVVAIVTKKRPTPLVHYLHIHSKNFLLFNSDGFNQNAYHQMYNFAKTLKNKTKGKVQRPKAITPEGEIQKLQALIKSLEQNDKLPVILFSFSRAKCETYAKCMPKLDLSKTQSERSKIHLFIKESLETLSDTDRNIPQLKFIISLLERGVGVHHSGLLPIIKEIVEILFSRGLVKVLFATETFAMGVNMPARSVVFTSIRKHDGLKNRILTSSEYTQMAGRAGRRGLDSVGNVFIFCVDSPPDLQDLTMMLIEKSTPLKSRFRITYSMLLQVMSRNHMSIEELMSKSFLERNRARNMPVYKRDMFRRKRELESIGEIICPFGAPTIEQYMDLQLKFREMLVPITKLLWNPKFNIITPGRLLRLHSIAYVSSYCTGVVVTTNGDSLTCLITLPSEYKIKDGGDGVDIVYSASLIDQSISYYLIRGIEAKYISGILDSFLADGALNDTIQSFKLDGFNTDILELVALSLVSCEVSDDLVVLPKELKNVPLDTYERFITLREINRKLTGNQCHKCSMREEHFEMSLNRGNCLKEIEEISSCIKEESLEAYPEMMARVNVLKQMGFLDSENVPTIKGRVATYITTTDEITLTQVLFQNILKELDPPECAAILSAFISTDRCNDEAPIPTLKLQNARDNIFEIHRKIYILQNSLGIHTPIEDFDLLCNFSLLFICYQWACGSPFPEIMEMTTLQEGNIVRAIIRLEELCKKVEHVAILMQDGELADKMQKTSDAIRRDIVFATSLYLK</sequence>
<dbReference type="CDD" id="cd18795">
    <property type="entry name" value="SF2_C_Ski2"/>
    <property type="match status" value="1"/>
</dbReference>
<reference evidence="7 8" key="2">
    <citation type="journal article" date="2013" name="PLoS ONE">
        <title>Whole genome mapping and re-organization of the nuclear and mitochondrial genomes of Babesia microti isolates.</title>
        <authorList>
            <person name="Cornillot E."/>
            <person name="Dassouli A."/>
            <person name="Garg A."/>
            <person name="Pachikara N."/>
            <person name="Randazzo S."/>
            <person name="Depoix D."/>
            <person name="Carcy B."/>
            <person name="Delbecq S."/>
            <person name="Frutos R."/>
            <person name="Silva J.C."/>
            <person name="Sutton R."/>
            <person name="Krause P.J."/>
            <person name="Mamoun C.B."/>
        </authorList>
    </citation>
    <scope>NUCLEOTIDE SEQUENCE [LARGE SCALE GENOMIC DNA]</scope>
    <source>
        <strain evidence="7 8">RI</strain>
    </source>
</reference>
<dbReference type="InterPro" id="IPR016438">
    <property type="entry name" value="SKI2-like"/>
</dbReference>
<dbReference type="PANTHER" id="PTHR12131:SF1">
    <property type="entry name" value="ATP-DEPENDENT RNA HELICASE SUPV3L1, MITOCHONDRIAL-RELATED"/>
    <property type="match status" value="1"/>
</dbReference>
<gene>
    <name evidence="7" type="ORF">BMR1_01G00315</name>
</gene>
<dbReference type="GO" id="GO:0003724">
    <property type="term" value="F:RNA helicase activity"/>
    <property type="evidence" value="ECO:0007669"/>
    <property type="project" value="InterPro"/>
</dbReference>
<dbReference type="InterPro" id="IPR012961">
    <property type="entry name" value="Ski2/MTR4_C"/>
</dbReference>
<keyword evidence="8" id="KW-1185">Reference proteome</keyword>
<dbReference type="EMBL" id="FO082871">
    <property type="protein sequence ID" value="SIO73156.1"/>
    <property type="molecule type" value="Genomic_DNA"/>
</dbReference>
<dbReference type="GO" id="GO:0005524">
    <property type="term" value="F:ATP binding"/>
    <property type="evidence" value="ECO:0007669"/>
    <property type="project" value="UniProtKB-KW"/>
</dbReference>
<dbReference type="GO" id="GO:0016787">
    <property type="term" value="F:hydrolase activity"/>
    <property type="evidence" value="ECO:0007669"/>
    <property type="project" value="UniProtKB-KW"/>
</dbReference>
<dbReference type="SMART" id="SM00487">
    <property type="entry name" value="DEXDc"/>
    <property type="match status" value="1"/>
</dbReference>
<name>A0A1N6LWB3_BABMR</name>
<dbReference type="InterPro" id="IPR011545">
    <property type="entry name" value="DEAD/DEAH_box_helicase_dom"/>
</dbReference>
<dbReference type="InterPro" id="IPR001650">
    <property type="entry name" value="Helicase_C-like"/>
</dbReference>
<evidence type="ECO:0000256" key="4">
    <source>
        <dbReference type="ARBA" id="ARBA00022840"/>
    </source>
</evidence>
<dbReference type="VEuPathDB" id="PiroplasmaDB:BMR1_01G00315"/>
<dbReference type="Gene3D" id="1.10.3380.30">
    <property type="match status" value="1"/>
</dbReference>
<dbReference type="SUPFAM" id="SSF52540">
    <property type="entry name" value="P-loop containing nucleoside triphosphate hydrolases"/>
    <property type="match status" value="1"/>
</dbReference>
<keyword evidence="2 7" id="KW-0378">Hydrolase</keyword>
<dbReference type="GeneID" id="24423145"/>
<dbReference type="InterPro" id="IPR050699">
    <property type="entry name" value="RNA-DNA_Helicase"/>
</dbReference>
<keyword evidence="3 7" id="KW-0347">Helicase</keyword>
<dbReference type="SMART" id="SM00490">
    <property type="entry name" value="HELICc"/>
    <property type="match status" value="1"/>
</dbReference>
<keyword evidence="1" id="KW-0547">Nucleotide-binding</keyword>
<dbReference type="GO" id="GO:0055087">
    <property type="term" value="C:Ski complex"/>
    <property type="evidence" value="ECO:0007669"/>
    <property type="project" value="TreeGrafter"/>
</dbReference>
<feature type="domain" description="Helicase ATP-binding" evidence="5">
    <location>
        <begin position="174"/>
        <end position="330"/>
    </location>
</feature>
<dbReference type="EC" id="3.6.4.-" evidence="7"/>
<dbReference type="PANTHER" id="PTHR12131">
    <property type="entry name" value="ATP-DEPENDENT RNA AND DNA HELICASE"/>
    <property type="match status" value="1"/>
</dbReference>
<dbReference type="GO" id="GO:0070478">
    <property type="term" value="P:nuclear-transcribed mRNA catabolic process, 3'-5' exonucleolytic nonsense-mediated decay"/>
    <property type="evidence" value="ECO:0007669"/>
    <property type="project" value="TreeGrafter"/>
</dbReference>
<evidence type="ECO:0000256" key="3">
    <source>
        <dbReference type="ARBA" id="ARBA00022806"/>
    </source>
</evidence>
<dbReference type="KEGG" id="bmic:BMR1_01G00315"/>
<accession>A0A1N6LWB3</accession>
<dbReference type="PROSITE" id="PS51194">
    <property type="entry name" value="HELICASE_CTER"/>
    <property type="match status" value="1"/>
</dbReference>
<evidence type="ECO:0000259" key="6">
    <source>
        <dbReference type="PROSITE" id="PS51194"/>
    </source>
</evidence>
<dbReference type="FunFam" id="3.40.50.300:FF:000190">
    <property type="entry name" value="ATP-dependent RNA helicase"/>
    <property type="match status" value="1"/>
</dbReference>
<dbReference type="Proteomes" id="UP000002899">
    <property type="component" value="Chromosome I"/>
</dbReference>
<dbReference type="RefSeq" id="XP_021337267.1">
    <property type="nucleotide sequence ID" value="XM_021482976.1"/>
</dbReference>
<organism evidence="7 8">
    <name type="scientific">Babesia microti (strain RI)</name>
    <dbReference type="NCBI Taxonomy" id="1133968"/>
    <lineage>
        <taxon>Eukaryota</taxon>
        <taxon>Sar</taxon>
        <taxon>Alveolata</taxon>
        <taxon>Apicomplexa</taxon>
        <taxon>Aconoidasida</taxon>
        <taxon>Piroplasmida</taxon>
        <taxon>Babesiidae</taxon>
        <taxon>Babesia</taxon>
    </lineage>
</organism>